<keyword evidence="1" id="KW-0328">Glycosyltransferase</keyword>
<sequence>MIIFNDGLGVDIAGRLLYSQGFPENLNGTDLTPAILSQLAPGTRIFLLGSTAEVLADALRSLSALFPHLNLCGSLHGFFQEDQNQPIADQIRKSAADLVLVGMGQPRQELWAVRHGVSTGATLLCIGAYLDFAAGRFSRAPAILRKLRLEWLFRLALEPRRLWRRYLVGNLTFLWHIILLRCRNLID</sequence>
<evidence type="ECO:0000256" key="2">
    <source>
        <dbReference type="ARBA" id="ARBA00022679"/>
    </source>
</evidence>
<comment type="caution">
    <text evidence="3">The sequence shown here is derived from an EMBL/GenBank/DDBJ whole genome shotgun (WGS) entry which is preliminary data.</text>
</comment>
<dbReference type="InterPro" id="IPR004629">
    <property type="entry name" value="WecG_TagA_CpsF"/>
</dbReference>
<dbReference type="Proteomes" id="UP001165342">
    <property type="component" value="Unassembled WGS sequence"/>
</dbReference>
<proteinExistence type="predicted"/>
<evidence type="ECO:0000313" key="4">
    <source>
        <dbReference type="Proteomes" id="UP001165342"/>
    </source>
</evidence>
<dbReference type="PANTHER" id="PTHR34136">
    <property type="match status" value="1"/>
</dbReference>
<dbReference type="EMBL" id="JAMGBE010000003">
    <property type="protein sequence ID" value="MCL6730131.1"/>
    <property type="molecule type" value="Genomic_DNA"/>
</dbReference>
<dbReference type="RefSeq" id="WP_249831633.1">
    <property type="nucleotide sequence ID" value="NZ_JAMGBE010000003.1"/>
</dbReference>
<dbReference type="CDD" id="cd06533">
    <property type="entry name" value="Glyco_transf_WecG_TagA"/>
    <property type="match status" value="1"/>
</dbReference>
<keyword evidence="4" id="KW-1185">Reference proteome</keyword>
<dbReference type="PANTHER" id="PTHR34136:SF1">
    <property type="entry name" value="UDP-N-ACETYL-D-MANNOSAMINURONIC ACID TRANSFERASE"/>
    <property type="match status" value="1"/>
</dbReference>
<name>A0ABT0S3F6_9SPHN</name>
<evidence type="ECO:0000313" key="3">
    <source>
        <dbReference type="EMBL" id="MCL6730131.1"/>
    </source>
</evidence>
<gene>
    <name evidence="3" type="ORF">LZ538_08715</name>
</gene>
<dbReference type="Pfam" id="PF03808">
    <property type="entry name" value="Glyco_tran_WecG"/>
    <property type="match status" value="1"/>
</dbReference>
<dbReference type="NCBIfam" id="TIGR00696">
    <property type="entry name" value="wecG_tagA_cpsF"/>
    <property type="match status" value="1"/>
</dbReference>
<keyword evidence="2" id="KW-0808">Transferase</keyword>
<accession>A0ABT0S3F6</accession>
<organism evidence="3 4">
    <name type="scientific">Sphingomonas hankyongi</name>
    <dbReference type="NCBI Taxonomy" id="2908209"/>
    <lineage>
        <taxon>Bacteria</taxon>
        <taxon>Pseudomonadati</taxon>
        <taxon>Pseudomonadota</taxon>
        <taxon>Alphaproteobacteria</taxon>
        <taxon>Sphingomonadales</taxon>
        <taxon>Sphingomonadaceae</taxon>
        <taxon>Sphingomonas</taxon>
    </lineage>
</organism>
<protein>
    <submittedName>
        <fullName evidence="3">WecB/TagA/CpsF family glycosyltransferase</fullName>
    </submittedName>
</protein>
<reference evidence="3" key="1">
    <citation type="submission" date="2022-05" db="EMBL/GenBank/DDBJ databases">
        <authorList>
            <person name="Jo J.-H."/>
            <person name="Im W.-T."/>
        </authorList>
    </citation>
    <scope>NUCLEOTIDE SEQUENCE</scope>
    <source>
        <strain evidence="3">SE220</strain>
    </source>
</reference>
<evidence type="ECO:0000256" key="1">
    <source>
        <dbReference type="ARBA" id="ARBA00022676"/>
    </source>
</evidence>